<dbReference type="SUPFAM" id="SSF143011">
    <property type="entry name" value="RelE-like"/>
    <property type="match status" value="1"/>
</dbReference>
<dbReference type="Proteomes" id="UP000632063">
    <property type="component" value="Unassembled WGS sequence"/>
</dbReference>
<comment type="caution">
    <text evidence="3">The sequence shown here is derived from an EMBL/GenBank/DDBJ whole genome shotgun (WGS) entry which is preliminary data.</text>
</comment>
<keyword evidence="4" id="KW-1185">Reference proteome</keyword>
<keyword evidence="1" id="KW-1277">Toxin-antitoxin system</keyword>
<dbReference type="NCBIfam" id="TIGR02385">
    <property type="entry name" value="RelE_StbE"/>
    <property type="match status" value="1"/>
</dbReference>
<dbReference type="Pfam" id="PF15738">
    <property type="entry name" value="YafQ_toxin"/>
    <property type="match status" value="1"/>
</dbReference>
<evidence type="ECO:0000313" key="3">
    <source>
        <dbReference type="EMBL" id="MBD8894260.1"/>
    </source>
</evidence>
<organism evidence="3 4">
    <name type="scientific">Roseibium litorale</name>
    <dbReference type="NCBI Taxonomy" id="2803841"/>
    <lineage>
        <taxon>Bacteria</taxon>
        <taxon>Pseudomonadati</taxon>
        <taxon>Pseudomonadota</taxon>
        <taxon>Alphaproteobacteria</taxon>
        <taxon>Hyphomicrobiales</taxon>
        <taxon>Stappiaceae</taxon>
        <taxon>Roseibium</taxon>
    </lineage>
</organism>
<dbReference type="InterPro" id="IPR004386">
    <property type="entry name" value="Toxin_YafQ-like"/>
</dbReference>
<dbReference type="Gene3D" id="3.30.2310.20">
    <property type="entry name" value="RelE-like"/>
    <property type="match status" value="1"/>
</dbReference>
<dbReference type="InterPro" id="IPR035093">
    <property type="entry name" value="RelE/ParE_toxin_dom_sf"/>
</dbReference>
<gene>
    <name evidence="3" type="ORF">IG616_22160</name>
</gene>
<dbReference type="InterPro" id="IPR007712">
    <property type="entry name" value="RelE/ParE_toxin"/>
</dbReference>
<dbReference type="EMBL" id="JACYXI010000025">
    <property type="protein sequence ID" value="MBD8894260.1"/>
    <property type="molecule type" value="Genomic_DNA"/>
</dbReference>
<protein>
    <submittedName>
        <fullName evidence="3">Type II toxin-antitoxin system YafQ family toxin</fullName>
    </submittedName>
</protein>
<name>A0ABR9CTT7_9HYPH</name>
<accession>A0ABR9CTT7</accession>
<feature type="region of interest" description="Disordered" evidence="2">
    <location>
        <begin position="1"/>
        <end position="20"/>
    </location>
</feature>
<evidence type="ECO:0000256" key="1">
    <source>
        <dbReference type="ARBA" id="ARBA00022649"/>
    </source>
</evidence>
<dbReference type="PANTHER" id="PTHR40588">
    <property type="entry name" value="MRNA INTERFERASE TOXIN YAFQ"/>
    <property type="match status" value="1"/>
</dbReference>
<sequence length="134" mass="15206">MAQKGSRNTAASKRSNLPRCSSHTRQFVKDWKRLNESGRFDMTRLKEVIGLIITNDGPLPPKWKDHALTGDWSDHRECHAGGDFLLIYTIDESQNLVIFTRAGTHAELFREQVSFPDLTPHRPDHRHSSSAPCG</sequence>
<reference evidence="4" key="1">
    <citation type="submission" date="2020-09" db="EMBL/GenBank/DDBJ databases">
        <title>The genome sequence of strain Labrenzia suaedae 4C16A.</title>
        <authorList>
            <person name="Liu Y."/>
        </authorList>
    </citation>
    <scope>NUCLEOTIDE SEQUENCE [LARGE SCALE GENOMIC DNA]</scope>
    <source>
        <strain evidence="4">4C16A</strain>
    </source>
</reference>
<dbReference type="PANTHER" id="PTHR40588:SF1">
    <property type="entry name" value="MRNA INTERFERASE TOXIN YAFQ"/>
    <property type="match status" value="1"/>
</dbReference>
<reference evidence="3 4" key="2">
    <citation type="journal article" date="2021" name="Int. J. Syst. Evol. Microbiol.">
        <title>Roseibium litorale sp. nov., isolated from a tidal flat sediment and proposal for the reclassification of Labrenzia polysiphoniae as Roseibium polysiphoniae comb. nov.</title>
        <authorList>
            <person name="Liu Y."/>
            <person name="Pei T."/>
            <person name="Du J."/>
            <person name="Chao M."/>
            <person name="Deng M.R."/>
            <person name="Zhu H."/>
        </authorList>
    </citation>
    <scope>NUCLEOTIDE SEQUENCE [LARGE SCALE GENOMIC DNA]</scope>
    <source>
        <strain evidence="3 4">4C16A</strain>
    </source>
</reference>
<proteinExistence type="predicted"/>
<evidence type="ECO:0000313" key="4">
    <source>
        <dbReference type="Proteomes" id="UP000632063"/>
    </source>
</evidence>
<evidence type="ECO:0000256" key="2">
    <source>
        <dbReference type="SAM" id="MobiDB-lite"/>
    </source>
</evidence>